<dbReference type="Proteomes" id="UP000299102">
    <property type="component" value="Unassembled WGS sequence"/>
</dbReference>
<protein>
    <submittedName>
        <fullName evidence="1">Uncharacterized protein</fullName>
    </submittedName>
</protein>
<gene>
    <name evidence="1" type="ORF">EVAR_83226_1</name>
</gene>
<sequence length="127" mass="14154">MKMFTDVNDPVINMTGKNFNIERQRNTRRMANSAFKVNTTCLMVTLLKAARVICPSSSSRERSAARRWRAGESDGCCHHGSVMTFTKSTYNKNGHAICGLGQWAAPGLRPRRAAFTRALPSAMYIIL</sequence>
<accession>A0A4C1Y202</accession>
<evidence type="ECO:0000313" key="2">
    <source>
        <dbReference type="Proteomes" id="UP000299102"/>
    </source>
</evidence>
<dbReference type="EMBL" id="BGZK01001056">
    <property type="protein sequence ID" value="GBP69908.1"/>
    <property type="molecule type" value="Genomic_DNA"/>
</dbReference>
<name>A0A4C1Y202_EUMVA</name>
<reference evidence="1 2" key="1">
    <citation type="journal article" date="2019" name="Commun. Biol.">
        <title>The bagworm genome reveals a unique fibroin gene that provides high tensile strength.</title>
        <authorList>
            <person name="Kono N."/>
            <person name="Nakamura H."/>
            <person name="Ohtoshi R."/>
            <person name="Tomita M."/>
            <person name="Numata K."/>
            <person name="Arakawa K."/>
        </authorList>
    </citation>
    <scope>NUCLEOTIDE SEQUENCE [LARGE SCALE GENOMIC DNA]</scope>
</reference>
<organism evidence="1 2">
    <name type="scientific">Eumeta variegata</name>
    <name type="common">Bagworm moth</name>
    <name type="synonym">Eumeta japonica</name>
    <dbReference type="NCBI Taxonomy" id="151549"/>
    <lineage>
        <taxon>Eukaryota</taxon>
        <taxon>Metazoa</taxon>
        <taxon>Ecdysozoa</taxon>
        <taxon>Arthropoda</taxon>
        <taxon>Hexapoda</taxon>
        <taxon>Insecta</taxon>
        <taxon>Pterygota</taxon>
        <taxon>Neoptera</taxon>
        <taxon>Endopterygota</taxon>
        <taxon>Lepidoptera</taxon>
        <taxon>Glossata</taxon>
        <taxon>Ditrysia</taxon>
        <taxon>Tineoidea</taxon>
        <taxon>Psychidae</taxon>
        <taxon>Oiketicinae</taxon>
        <taxon>Eumeta</taxon>
    </lineage>
</organism>
<keyword evidence="2" id="KW-1185">Reference proteome</keyword>
<evidence type="ECO:0000313" key="1">
    <source>
        <dbReference type="EMBL" id="GBP69908.1"/>
    </source>
</evidence>
<comment type="caution">
    <text evidence="1">The sequence shown here is derived from an EMBL/GenBank/DDBJ whole genome shotgun (WGS) entry which is preliminary data.</text>
</comment>
<proteinExistence type="predicted"/>
<dbReference type="AlphaFoldDB" id="A0A4C1Y202"/>